<feature type="domain" description="HTH lysR-type" evidence="5">
    <location>
        <begin position="29"/>
        <end position="86"/>
    </location>
</feature>
<protein>
    <submittedName>
        <fullName evidence="6">LysR family transcriptional regulator</fullName>
    </submittedName>
</protein>
<dbReference type="InterPro" id="IPR036388">
    <property type="entry name" value="WH-like_DNA-bd_sf"/>
</dbReference>
<comment type="similarity">
    <text evidence="1">Belongs to the LysR transcriptional regulatory family.</text>
</comment>
<organism evidence="6 7">
    <name type="scientific">Thermomonospora umbrina</name>
    <dbReference type="NCBI Taxonomy" id="111806"/>
    <lineage>
        <taxon>Bacteria</taxon>
        <taxon>Bacillati</taxon>
        <taxon>Actinomycetota</taxon>
        <taxon>Actinomycetes</taxon>
        <taxon>Streptosporangiales</taxon>
        <taxon>Thermomonosporaceae</taxon>
        <taxon>Thermomonospora</taxon>
    </lineage>
</organism>
<dbReference type="InterPro" id="IPR036390">
    <property type="entry name" value="WH_DNA-bd_sf"/>
</dbReference>
<accession>A0A3D9SUD2</accession>
<name>A0A3D9SUD2_9ACTN</name>
<evidence type="ECO:0000259" key="5">
    <source>
        <dbReference type="PROSITE" id="PS50931"/>
    </source>
</evidence>
<dbReference type="PANTHER" id="PTHR30346">
    <property type="entry name" value="TRANSCRIPTIONAL DUAL REGULATOR HCAR-RELATED"/>
    <property type="match status" value="1"/>
</dbReference>
<dbReference type="PRINTS" id="PR00039">
    <property type="entry name" value="HTHLYSR"/>
</dbReference>
<reference evidence="6 7" key="1">
    <citation type="submission" date="2018-08" db="EMBL/GenBank/DDBJ databases">
        <title>Sequencing the genomes of 1000 actinobacteria strains.</title>
        <authorList>
            <person name="Klenk H.-P."/>
        </authorList>
    </citation>
    <scope>NUCLEOTIDE SEQUENCE [LARGE SCALE GENOMIC DNA]</scope>
    <source>
        <strain evidence="6 7">DSM 43927</strain>
    </source>
</reference>
<evidence type="ECO:0000256" key="2">
    <source>
        <dbReference type="ARBA" id="ARBA00023015"/>
    </source>
</evidence>
<keyword evidence="4" id="KW-0804">Transcription</keyword>
<keyword evidence="7" id="KW-1185">Reference proteome</keyword>
<evidence type="ECO:0000256" key="3">
    <source>
        <dbReference type="ARBA" id="ARBA00023125"/>
    </source>
</evidence>
<dbReference type="AlphaFoldDB" id="A0A3D9SUD2"/>
<comment type="caution">
    <text evidence="6">The sequence shown here is derived from an EMBL/GenBank/DDBJ whole genome shotgun (WGS) entry which is preliminary data.</text>
</comment>
<dbReference type="FunFam" id="1.10.10.10:FF:000001">
    <property type="entry name" value="LysR family transcriptional regulator"/>
    <property type="match status" value="1"/>
</dbReference>
<dbReference type="Pfam" id="PF00126">
    <property type="entry name" value="HTH_1"/>
    <property type="match status" value="1"/>
</dbReference>
<evidence type="ECO:0000313" key="6">
    <source>
        <dbReference type="EMBL" id="REE99388.1"/>
    </source>
</evidence>
<evidence type="ECO:0000313" key="7">
    <source>
        <dbReference type="Proteomes" id="UP000256661"/>
    </source>
</evidence>
<dbReference type="GO" id="GO:0003700">
    <property type="term" value="F:DNA-binding transcription factor activity"/>
    <property type="evidence" value="ECO:0007669"/>
    <property type="project" value="InterPro"/>
</dbReference>
<dbReference type="InterPro" id="IPR000847">
    <property type="entry name" value="LysR_HTH_N"/>
</dbReference>
<dbReference type="Proteomes" id="UP000256661">
    <property type="component" value="Unassembled WGS sequence"/>
</dbReference>
<dbReference type="Gene3D" id="3.40.190.10">
    <property type="entry name" value="Periplasmic binding protein-like II"/>
    <property type="match status" value="2"/>
</dbReference>
<dbReference type="SUPFAM" id="SSF46785">
    <property type="entry name" value="Winged helix' DNA-binding domain"/>
    <property type="match status" value="1"/>
</dbReference>
<dbReference type="Pfam" id="PF03466">
    <property type="entry name" value="LysR_substrate"/>
    <property type="match status" value="1"/>
</dbReference>
<dbReference type="GO" id="GO:0003677">
    <property type="term" value="F:DNA binding"/>
    <property type="evidence" value="ECO:0007669"/>
    <property type="project" value="UniProtKB-KW"/>
</dbReference>
<dbReference type="InterPro" id="IPR005119">
    <property type="entry name" value="LysR_subst-bd"/>
</dbReference>
<dbReference type="PANTHER" id="PTHR30346:SF0">
    <property type="entry name" value="HCA OPERON TRANSCRIPTIONAL ACTIVATOR HCAR"/>
    <property type="match status" value="1"/>
</dbReference>
<dbReference type="GO" id="GO:0032993">
    <property type="term" value="C:protein-DNA complex"/>
    <property type="evidence" value="ECO:0007669"/>
    <property type="project" value="TreeGrafter"/>
</dbReference>
<evidence type="ECO:0000256" key="1">
    <source>
        <dbReference type="ARBA" id="ARBA00009437"/>
    </source>
</evidence>
<proteinExistence type="inferred from homology"/>
<dbReference type="SUPFAM" id="SSF53850">
    <property type="entry name" value="Periplasmic binding protein-like II"/>
    <property type="match status" value="1"/>
</dbReference>
<gene>
    <name evidence="6" type="ORF">DFJ69_4900</name>
</gene>
<evidence type="ECO:0000256" key="4">
    <source>
        <dbReference type="ARBA" id="ARBA00023163"/>
    </source>
</evidence>
<dbReference type="PROSITE" id="PS50931">
    <property type="entry name" value="HTH_LYSR"/>
    <property type="match status" value="1"/>
</dbReference>
<sequence>MRANLDRPVDGASDTRSDIRVTMERQTPPTVNQLRIFLALTEELHFGRTAARLFISQPALSKQILALERTLGVKLLERGGRAVRITEAGEAVRHEARAVIEAVHRLQRVADEHARTPKAHVVVGTVGAEAAMPHFQAVMAELRRLSPGVSVESRLLDLVDQFRALERGAVDVVFCRPPVPNGISVLHLTTEPRVVCLPAADPLAADPAVSLSQLGRFDVVSFPPECSQEWRDFWSVVPRPDGTTVRYGPIVRDVETMLAVIGRGESIAFLPAAARTLFPRPGVAYRDVTDLPPCTSGLAWLAERNDPGVTAVHRAARSAFPHARRSASPHRDGSA</sequence>
<keyword evidence="2" id="KW-0805">Transcription regulation</keyword>
<keyword evidence="3" id="KW-0238">DNA-binding</keyword>
<dbReference type="Gene3D" id="1.10.10.10">
    <property type="entry name" value="Winged helix-like DNA-binding domain superfamily/Winged helix DNA-binding domain"/>
    <property type="match status" value="1"/>
</dbReference>
<dbReference type="EMBL" id="QTTT01000001">
    <property type="protein sequence ID" value="REE99388.1"/>
    <property type="molecule type" value="Genomic_DNA"/>
</dbReference>